<evidence type="ECO:0000313" key="7">
    <source>
        <dbReference type="Proteomes" id="UP000230605"/>
    </source>
</evidence>
<evidence type="ECO:0000256" key="1">
    <source>
        <dbReference type="SAM" id="Coils"/>
    </source>
</evidence>
<dbReference type="InterPro" id="IPR000048">
    <property type="entry name" value="IQ_motif_EF-hand-BS"/>
</dbReference>
<dbReference type="InterPro" id="IPR000593">
    <property type="entry name" value="RasGAP_C"/>
</dbReference>
<dbReference type="GO" id="GO:0005096">
    <property type="term" value="F:GTPase activator activity"/>
    <property type="evidence" value="ECO:0007669"/>
    <property type="project" value="TreeGrafter"/>
</dbReference>
<evidence type="ECO:0000313" key="8">
    <source>
        <dbReference type="Proteomes" id="UP001302367"/>
    </source>
</evidence>
<dbReference type="SUPFAM" id="SSF143885">
    <property type="entry name" value="RGC domain-like"/>
    <property type="match status" value="1"/>
</dbReference>
<dbReference type="SUPFAM" id="SSF47576">
    <property type="entry name" value="Calponin-homology domain, CH-domain"/>
    <property type="match status" value="1"/>
</dbReference>
<dbReference type="GO" id="GO:0005516">
    <property type="term" value="F:calmodulin binding"/>
    <property type="evidence" value="ECO:0007669"/>
    <property type="project" value="TreeGrafter"/>
</dbReference>
<dbReference type="GO" id="GO:1903479">
    <property type="term" value="P:mitotic actomyosin contractile ring assembly actin filament organization"/>
    <property type="evidence" value="ECO:0007669"/>
    <property type="project" value="TreeGrafter"/>
</dbReference>
<dbReference type="SMART" id="SM00015">
    <property type="entry name" value="IQ"/>
    <property type="match status" value="10"/>
</dbReference>
<dbReference type="SUPFAM" id="SSF48350">
    <property type="entry name" value="GTPase activation domain, GAP"/>
    <property type="match status" value="1"/>
</dbReference>
<feature type="region of interest" description="Disordered" evidence="2">
    <location>
        <begin position="1598"/>
        <end position="1622"/>
    </location>
</feature>
<feature type="compositionally biased region" description="Polar residues" evidence="2">
    <location>
        <begin position="348"/>
        <end position="359"/>
    </location>
</feature>
<feature type="compositionally biased region" description="Basic and acidic residues" evidence="2">
    <location>
        <begin position="130"/>
        <end position="151"/>
    </location>
</feature>
<dbReference type="GO" id="GO:0051015">
    <property type="term" value="F:actin filament binding"/>
    <property type="evidence" value="ECO:0007669"/>
    <property type="project" value="TreeGrafter"/>
</dbReference>
<evidence type="ECO:0000313" key="6">
    <source>
        <dbReference type="EMBL" id="WPB03526.1"/>
    </source>
</evidence>
<dbReference type="InterPro" id="IPR001936">
    <property type="entry name" value="RasGAP_dom"/>
</dbReference>
<dbReference type="Pfam" id="PF00307">
    <property type="entry name" value="CH"/>
    <property type="match status" value="1"/>
</dbReference>
<dbReference type="Gene3D" id="1.20.5.190">
    <property type="match status" value="1"/>
</dbReference>
<accession>A0A2G5HA37</accession>
<dbReference type="OrthoDB" id="775356at2759"/>
<organism evidence="5 7">
    <name type="scientific">Cercospora beticola</name>
    <name type="common">Sugarbeet leaf spot fungus</name>
    <dbReference type="NCBI Taxonomy" id="122368"/>
    <lineage>
        <taxon>Eukaryota</taxon>
        <taxon>Fungi</taxon>
        <taxon>Dikarya</taxon>
        <taxon>Ascomycota</taxon>
        <taxon>Pezizomycotina</taxon>
        <taxon>Dothideomycetes</taxon>
        <taxon>Dothideomycetidae</taxon>
        <taxon>Mycosphaerellales</taxon>
        <taxon>Mycosphaerellaceae</taxon>
        <taxon>Cercospora</taxon>
    </lineage>
</organism>
<evidence type="ECO:0000259" key="4">
    <source>
        <dbReference type="PROSITE" id="PS50021"/>
    </source>
</evidence>
<dbReference type="InterPro" id="IPR001715">
    <property type="entry name" value="CH_dom"/>
</dbReference>
<dbReference type="SMART" id="SM00033">
    <property type="entry name" value="CH"/>
    <property type="match status" value="1"/>
</dbReference>
<dbReference type="Pfam" id="PF03836">
    <property type="entry name" value="RasGAP_C"/>
    <property type="match status" value="1"/>
</dbReference>
<gene>
    <name evidence="5" type="ORF">CB0940_07565</name>
    <name evidence="6" type="ORF">RHO25_008166</name>
</gene>
<sequence>MPSYPALSSPTSPPHNRFRDHSPTKSSPLRHMSTRSNNSDTDRAAIVSRQAAFSSNVPSTYHRPGLSGLDTSGSDPFLVPSTTTSTTTGAKRDRSESPVKKNAAFAKWEQREQAEQEQNKLQRTPSRMDVSPRKVRDDDWRTTLGRSENRGALRPVAENRSPPTRQPPPSSNGFTHLRTESKENIRERPPSREKLDSPFASPTKSPGHTRGVSEDLALRPAKTPNRVTFASEDTTMRSPSPELRSPPSPTKNSLATLSRSDSMRASTRPSRARGHARFGSTDMAPPQLDGEDLGQLQKSSTPQLRHLSKIATQEGVTDDLGVHKPEEQVTGLMGRRKLQRSGSVKPRTPNQSQFASQYSSTKWMDTQRKHLQAYEYLCHIGEARAWIEDVLEPEKLPPIVQLEEALRDGVTLAEVVVRLAPRLPPDQQQALGSKRIWRGTPLTYRHTDNTALFFRFLAEIDLPELFRFELIDLYEKKNIPKVIYCIHALSWLLFRKGVTDFRIGNLVGHLEFEEHELEATQKGIDKSGVAMPNFGGMREAMQIEEEPEPPPPTEDELLAEQEPIIVDLQTQIRGSLVRLRLGNTMQDLWDVEESIAHLQAIARGGFAREVFDFKYATHNANSQFQAAVKGYLVRKKLHRKREAWTQNKDAVVKVQNLWRGRQARAQTKTIRKELQAHRHGLKELQAALRGAIGRWRAGDLWHETRSEENEARVVEFQAAARAALERMRVGGIMNQLWDQEATIVKFQSMLRAQAVRSLQEDTREELETTQQGLDIVQLQAAARAMIERRQQAVAHGERKFEEPSIIQAQSAARGLLERLRTARTLGALQGRESAIVKFQTLLRAKAARSQHMDTREALDSQVEQIVQFQALLRAKAERSLYQDIKEELQKHNEGVKSIQSAARAMLQRKSIGEKLASLEDQETEITALQSLARAYLERQRIFDQLVQMEKEEESIIQVQSTIRGLLERSRIGELLAGVEEHEAAVEGLQTAVRAFLVRKHFADKRRHFRENMEKVIKLQSFVRAKQQGESYKSLVNGKNPPLPVIRKHVHLLTDSNLEFEGEIEAERLRRQVIESVRRNELVESYVEGLDVKIALLVKNKITLDEVVKHQKHFGGSASQLLRNGTQLAHPSGLDLKALNKNSRKKLSSYEELFFLVQTQPQYLARAFSVLTQRGLPEKDSKNYERLTMTLFGYAQKSREEYLFMRVLATSNQQTVSRCQNVEDYLRQSSGTFQHRLILNYVRNPRERTYLKTLLGGMVKDGICGQDHLDLESDPLQIYRAILNNEELQTGIPSQRPRDIPREVVIRQEDVRPRYVEHLEDLRDLGDGFFLSLEESLHRMPYGLRYLVAEQHRALCAQFPREDPAGLAMLVGSWLWKTYLLPALREPEMWGVVDRGLSPVHKRNLAQVVTVLSQVCNSGRLFGVENLYLQPLNNWIGESLDRWSECLQHMFDISSPEEQYHADQFSDLYSMTKPVLYIKLMDMFALHSLISDNISAVAPDRGDPIRELLTDLGTAKSNETDLGGATNGGEITLTLKSRFTVQDDPSAESRQLFTATKRLVLYIIRVQSGSNLMEILLRPITHEDADRWISLVQEELAEKEQRNHRPGHKRSPSQFDPRASMRSNRALSVYSEAQSTFSEDRRDLIDLQGMTYAELKATALENIMQLEQPHVPPQFRVSRHNNYQEILNALAADIRQKHRRRVERQRETESTRATIQQLDAKAQFLEDQLKSYNDYIEQCLHTLANKKGTKHKFVMPFTKQWSHERELERAGRQPKFGSYKYSARQLADKGVLLTWAQYPQEQWGNLDIVISSDEVGVFHLEASSGSMMLPGASAILSLDELLQAQYDGLATIKAFEEAQGGAAKLAVNLLLHLVFKKFYKDG</sequence>
<dbReference type="CDD" id="cd21206">
    <property type="entry name" value="CH_IQGAP"/>
    <property type="match status" value="1"/>
</dbReference>
<dbReference type="EMBL" id="LKMD01000108">
    <property type="protein sequence ID" value="PIA89405.1"/>
    <property type="molecule type" value="Genomic_DNA"/>
</dbReference>
<name>A0A2G5HA37_CERBT</name>
<dbReference type="PROSITE" id="PS50021">
    <property type="entry name" value="CH"/>
    <property type="match status" value="1"/>
</dbReference>
<feature type="region of interest" description="Disordered" evidence="2">
    <location>
        <begin position="335"/>
        <end position="359"/>
    </location>
</feature>
<dbReference type="Gene3D" id="1.10.506.10">
    <property type="entry name" value="GTPase Activation - p120gap, domain 1"/>
    <property type="match status" value="1"/>
</dbReference>
<dbReference type="Proteomes" id="UP000230605">
    <property type="component" value="Chromosome 5"/>
</dbReference>
<feature type="region of interest" description="Disordered" evidence="2">
    <location>
        <begin position="1"/>
        <end position="290"/>
    </location>
</feature>
<keyword evidence="1" id="KW-0175">Coiled coil</keyword>
<reference evidence="6 8" key="2">
    <citation type="submission" date="2023-09" db="EMBL/GenBank/DDBJ databases">
        <title>Complete-Gapless Cercospora beticola genome.</title>
        <authorList>
            <person name="Wyatt N.A."/>
            <person name="Spanner R.E."/>
            <person name="Bolton M.D."/>
        </authorList>
    </citation>
    <scope>NUCLEOTIDE SEQUENCE [LARGE SCALE GENOMIC DNA]</scope>
    <source>
        <strain evidence="6">Cb09-40</strain>
    </source>
</reference>
<dbReference type="Gene3D" id="1.10.418.10">
    <property type="entry name" value="Calponin-like domain"/>
    <property type="match status" value="1"/>
</dbReference>
<evidence type="ECO:0000259" key="3">
    <source>
        <dbReference type="PROSITE" id="PS50018"/>
    </source>
</evidence>
<feature type="compositionally biased region" description="Polar residues" evidence="2">
    <location>
        <begin position="250"/>
        <end position="269"/>
    </location>
</feature>
<feature type="compositionally biased region" description="Basic and acidic residues" evidence="2">
    <location>
        <begin position="90"/>
        <end position="99"/>
    </location>
</feature>
<dbReference type="PROSITE" id="PS50096">
    <property type="entry name" value="IQ"/>
    <property type="match status" value="8"/>
</dbReference>
<protein>
    <submittedName>
        <fullName evidence="5">Ras GTPase-activating-like protein rng2</fullName>
    </submittedName>
</protein>
<dbReference type="PANTHER" id="PTHR14149">
    <property type="entry name" value="RAS GTPASE-ACTIVATING PROTEIN WITH IQ MOTIF"/>
    <property type="match status" value="1"/>
</dbReference>
<dbReference type="Pfam" id="PF00616">
    <property type="entry name" value="RasGAP"/>
    <property type="match status" value="1"/>
</dbReference>
<reference evidence="5 7" key="1">
    <citation type="submission" date="2015-10" db="EMBL/GenBank/DDBJ databases">
        <title>The cercosporin biosynthetic gene cluster was horizontally transferred to several fungal lineages and shown to be expanded in Cercospora beticola based on microsynteny with recipient genomes.</title>
        <authorList>
            <person name="De Jonge R."/>
            <person name="Ebert M.K."/>
            <person name="Suttle J.C."/>
            <person name="Jurick Ii W.M."/>
            <person name="Secor G.A."/>
            <person name="Thomma B.P."/>
            <person name="Van De Peer Y."/>
            <person name="Bolton M.D."/>
        </authorList>
    </citation>
    <scope>NUCLEOTIDE SEQUENCE [LARGE SCALE GENOMIC DNA]</scope>
    <source>
        <strain evidence="5 7">09-40</strain>
    </source>
</reference>
<evidence type="ECO:0000313" key="5">
    <source>
        <dbReference type="EMBL" id="PIA89405.1"/>
    </source>
</evidence>
<evidence type="ECO:0000256" key="2">
    <source>
        <dbReference type="SAM" id="MobiDB-lite"/>
    </source>
</evidence>
<dbReference type="Proteomes" id="UP001302367">
    <property type="component" value="Chromosome 5"/>
</dbReference>
<proteinExistence type="predicted"/>
<dbReference type="InterPro" id="IPR008936">
    <property type="entry name" value="Rho_GTPase_activation_prot"/>
</dbReference>
<feature type="compositionally biased region" description="Polar residues" evidence="2">
    <location>
        <begin position="1"/>
        <end position="10"/>
    </location>
</feature>
<dbReference type="InterPro" id="IPR036872">
    <property type="entry name" value="CH_dom_sf"/>
</dbReference>
<dbReference type="SMART" id="SM00323">
    <property type="entry name" value="RasGAP"/>
    <property type="match status" value="1"/>
</dbReference>
<feature type="domain" description="Ras-GAP" evidence="3">
    <location>
        <begin position="1185"/>
        <end position="1416"/>
    </location>
</feature>
<feature type="coiled-coil region" evidence="1">
    <location>
        <begin position="1707"/>
        <end position="1734"/>
    </location>
</feature>
<feature type="coiled-coil region" evidence="1">
    <location>
        <begin position="881"/>
        <end position="938"/>
    </location>
</feature>
<feature type="domain" description="Calponin-homology (CH)" evidence="4">
    <location>
        <begin position="377"/>
        <end position="493"/>
    </location>
</feature>
<feature type="compositionally biased region" description="Basic and acidic residues" evidence="2">
    <location>
        <begin position="108"/>
        <end position="120"/>
    </location>
</feature>
<keyword evidence="8" id="KW-1185">Reference proteome</keyword>
<feature type="compositionally biased region" description="Basic and acidic residues" evidence="2">
    <location>
        <begin position="177"/>
        <end position="196"/>
    </location>
</feature>
<dbReference type="EMBL" id="CP134188">
    <property type="protein sequence ID" value="WPB03526.1"/>
    <property type="molecule type" value="Genomic_DNA"/>
</dbReference>
<dbReference type="PROSITE" id="PS50018">
    <property type="entry name" value="RAS_GTPASE_ACTIV_2"/>
    <property type="match status" value="1"/>
</dbReference>
<dbReference type="GO" id="GO:0110085">
    <property type="term" value="C:mitotic actomyosin contractile ring"/>
    <property type="evidence" value="ECO:0007669"/>
    <property type="project" value="TreeGrafter"/>
</dbReference>
<dbReference type="PANTHER" id="PTHR14149:SF14">
    <property type="entry name" value="CALPONIN-HOMOLOGY (CH) DOMAIN-CONTAINING PROTEIN"/>
    <property type="match status" value="1"/>
</dbReference>